<dbReference type="InterPro" id="IPR001647">
    <property type="entry name" value="HTH_TetR"/>
</dbReference>
<dbReference type="RefSeq" id="WP_012834364.1">
    <property type="nucleotide sequence ID" value="NZ_BAABFX010000019.1"/>
</dbReference>
<dbReference type="Proteomes" id="UP001500390">
    <property type="component" value="Unassembled WGS sequence"/>
</dbReference>
<dbReference type="SUPFAM" id="SSF46689">
    <property type="entry name" value="Homeodomain-like"/>
    <property type="match status" value="1"/>
</dbReference>
<organism evidence="7 8">
    <name type="scientific">Ornithinibacter aureus</name>
    <dbReference type="NCBI Taxonomy" id="622664"/>
    <lineage>
        <taxon>Bacteria</taxon>
        <taxon>Bacillati</taxon>
        <taxon>Actinomycetota</taxon>
        <taxon>Actinomycetes</taxon>
        <taxon>Micrococcales</taxon>
        <taxon>Intrasporangiaceae</taxon>
        <taxon>Ornithinibacter</taxon>
    </lineage>
</organism>
<dbReference type="Gene3D" id="1.10.357.10">
    <property type="entry name" value="Tetracycline Repressor, domain 2"/>
    <property type="match status" value="1"/>
</dbReference>
<keyword evidence="8" id="KW-1185">Reference proteome</keyword>
<keyword evidence="3" id="KW-0804">Transcription</keyword>
<keyword evidence="1" id="KW-0805">Transcription regulation</keyword>
<feature type="DNA-binding region" description="H-T-H motif" evidence="4">
    <location>
        <begin position="44"/>
        <end position="63"/>
    </location>
</feature>
<dbReference type="PROSITE" id="PS50977">
    <property type="entry name" value="HTH_TETR_2"/>
    <property type="match status" value="1"/>
</dbReference>
<dbReference type="PANTHER" id="PTHR30055">
    <property type="entry name" value="HTH-TYPE TRANSCRIPTIONAL REGULATOR RUTR"/>
    <property type="match status" value="1"/>
</dbReference>
<sequence>MATSQNPRRDYHSPQRRAQAERTQQRVVAAARDLLTSKGWAAMTMAEVAREAGISSAMLYKICATKADLVKRAYDIALVGDQAEVAFRHRPEFVAVLEELDPAAKLRGYAGLMRTVAERVLPIYSQLVAAVTAGDGDDQLRELVATADAERLFGARGIVRDLQSVTPLSPTLGQAQAVDLVWMAMSPEFWALLVRGRSWSWDQAEQWVGDHLISTLTGQAPDSVHGTDGVDGRTGVRS</sequence>
<gene>
    <name evidence="7" type="ORF">GCM10023153_10040</name>
</gene>
<dbReference type="EMBL" id="BAABFX010000019">
    <property type="protein sequence ID" value="GAA4391715.1"/>
    <property type="molecule type" value="Genomic_DNA"/>
</dbReference>
<keyword evidence="2 4" id="KW-0238">DNA-binding</keyword>
<evidence type="ECO:0000256" key="1">
    <source>
        <dbReference type="ARBA" id="ARBA00023015"/>
    </source>
</evidence>
<dbReference type="PRINTS" id="PR00455">
    <property type="entry name" value="HTHTETR"/>
</dbReference>
<evidence type="ECO:0000256" key="5">
    <source>
        <dbReference type="SAM" id="MobiDB-lite"/>
    </source>
</evidence>
<feature type="region of interest" description="Disordered" evidence="5">
    <location>
        <begin position="1"/>
        <end position="23"/>
    </location>
</feature>
<dbReference type="Pfam" id="PF00440">
    <property type="entry name" value="TetR_N"/>
    <property type="match status" value="1"/>
</dbReference>
<comment type="caution">
    <text evidence="7">The sequence shown here is derived from an EMBL/GenBank/DDBJ whole genome shotgun (WGS) entry which is preliminary data.</text>
</comment>
<evidence type="ECO:0000256" key="3">
    <source>
        <dbReference type="ARBA" id="ARBA00023163"/>
    </source>
</evidence>
<dbReference type="PANTHER" id="PTHR30055:SF234">
    <property type="entry name" value="HTH-TYPE TRANSCRIPTIONAL REGULATOR BETI"/>
    <property type="match status" value="1"/>
</dbReference>
<proteinExistence type="predicted"/>
<feature type="region of interest" description="Disordered" evidence="5">
    <location>
        <begin position="219"/>
        <end position="238"/>
    </location>
</feature>
<protein>
    <recommendedName>
        <fullName evidence="6">HTH tetR-type domain-containing protein</fullName>
    </recommendedName>
</protein>
<dbReference type="InterPro" id="IPR050109">
    <property type="entry name" value="HTH-type_TetR-like_transc_reg"/>
</dbReference>
<evidence type="ECO:0000313" key="7">
    <source>
        <dbReference type="EMBL" id="GAA4391715.1"/>
    </source>
</evidence>
<name>A0ABP8JJE2_9MICO</name>
<feature type="domain" description="HTH tetR-type" evidence="6">
    <location>
        <begin position="21"/>
        <end position="81"/>
    </location>
</feature>
<feature type="compositionally biased region" description="Basic and acidic residues" evidence="5">
    <location>
        <begin position="7"/>
        <end position="23"/>
    </location>
</feature>
<evidence type="ECO:0000256" key="4">
    <source>
        <dbReference type="PROSITE-ProRule" id="PRU00335"/>
    </source>
</evidence>
<evidence type="ECO:0000256" key="2">
    <source>
        <dbReference type="ARBA" id="ARBA00023125"/>
    </source>
</evidence>
<dbReference type="InterPro" id="IPR009057">
    <property type="entry name" value="Homeodomain-like_sf"/>
</dbReference>
<accession>A0ABP8JJE2</accession>
<evidence type="ECO:0000313" key="8">
    <source>
        <dbReference type="Proteomes" id="UP001500390"/>
    </source>
</evidence>
<reference evidence="8" key="1">
    <citation type="journal article" date="2019" name="Int. J. Syst. Evol. Microbiol.">
        <title>The Global Catalogue of Microorganisms (GCM) 10K type strain sequencing project: providing services to taxonomists for standard genome sequencing and annotation.</title>
        <authorList>
            <consortium name="The Broad Institute Genomics Platform"/>
            <consortium name="The Broad Institute Genome Sequencing Center for Infectious Disease"/>
            <person name="Wu L."/>
            <person name="Ma J."/>
        </authorList>
    </citation>
    <scope>NUCLEOTIDE SEQUENCE [LARGE SCALE GENOMIC DNA]</scope>
    <source>
        <strain evidence="8">JCM 17738</strain>
    </source>
</reference>
<evidence type="ECO:0000259" key="6">
    <source>
        <dbReference type="PROSITE" id="PS50977"/>
    </source>
</evidence>